<feature type="signal peptide" evidence="1">
    <location>
        <begin position="1"/>
        <end position="36"/>
    </location>
</feature>
<protein>
    <submittedName>
        <fullName evidence="2">Uncharacterized protein</fullName>
    </submittedName>
</protein>
<keyword evidence="3" id="KW-1185">Reference proteome</keyword>
<organism evidence="2 3">
    <name type="scientific">Longispora fulva</name>
    <dbReference type="NCBI Taxonomy" id="619741"/>
    <lineage>
        <taxon>Bacteria</taxon>
        <taxon>Bacillati</taxon>
        <taxon>Actinomycetota</taxon>
        <taxon>Actinomycetes</taxon>
        <taxon>Micromonosporales</taxon>
        <taxon>Micromonosporaceae</taxon>
        <taxon>Longispora</taxon>
    </lineage>
</organism>
<dbReference type="EMBL" id="JADOUF010000001">
    <property type="protein sequence ID" value="MBG6136184.1"/>
    <property type="molecule type" value="Genomic_DNA"/>
</dbReference>
<name>A0A8J7GNY4_9ACTN</name>
<dbReference type="RefSeq" id="WP_197003196.1">
    <property type="nucleotide sequence ID" value="NZ_BONS01000038.1"/>
</dbReference>
<dbReference type="Proteomes" id="UP000622552">
    <property type="component" value="Unassembled WGS sequence"/>
</dbReference>
<evidence type="ECO:0000313" key="2">
    <source>
        <dbReference type="EMBL" id="MBG6136184.1"/>
    </source>
</evidence>
<gene>
    <name evidence="2" type="ORF">IW245_002378</name>
</gene>
<keyword evidence="1" id="KW-0732">Signal</keyword>
<comment type="caution">
    <text evidence="2">The sequence shown here is derived from an EMBL/GenBank/DDBJ whole genome shotgun (WGS) entry which is preliminary data.</text>
</comment>
<sequence length="164" mass="17418">MNSVRESKSMKNTLRVLLTAAVAGSSLFGIATSAQAGTTPNPGCRYDYASVGYGYSLRPCTEFGGSAEVIAASIKVKVAAHATDVYICGQLIPVTGWNASVGDEICTYYAGTGSSGASFTTDYARQGCSELLYFTDTDYVYKAYIRENGQNIGDVESGRFTCKK</sequence>
<evidence type="ECO:0000256" key="1">
    <source>
        <dbReference type="SAM" id="SignalP"/>
    </source>
</evidence>
<feature type="chain" id="PRO_5035296569" evidence="1">
    <location>
        <begin position="37"/>
        <end position="164"/>
    </location>
</feature>
<proteinExistence type="predicted"/>
<reference evidence="2" key="1">
    <citation type="submission" date="2020-11" db="EMBL/GenBank/DDBJ databases">
        <title>Sequencing the genomes of 1000 actinobacteria strains.</title>
        <authorList>
            <person name="Klenk H.-P."/>
        </authorList>
    </citation>
    <scope>NUCLEOTIDE SEQUENCE</scope>
    <source>
        <strain evidence="2">DSM 45356</strain>
    </source>
</reference>
<dbReference type="AlphaFoldDB" id="A0A8J7GNY4"/>
<accession>A0A8J7GNY4</accession>
<evidence type="ECO:0000313" key="3">
    <source>
        <dbReference type="Proteomes" id="UP000622552"/>
    </source>
</evidence>